<evidence type="ECO:0000313" key="3">
    <source>
        <dbReference type="EMBL" id="AVX05379.1"/>
    </source>
</evidence>
<dbReference type="STRING" id="1122213.GCA_000423365_00503"/>
<proteinExistence type="predicted"/>
<dbReference type="EMBL" id="CP021330">
    <property type="protein sequence ID" value="AVX05379.1"/>
    <property type="molecule type" value="Genomic_DNA"/>
</dbReference>
<feature type="domain" description="Gfo/Idh/MocA-like oxidoreductase N-terminal" evidence="1">
    <location>
        <begin position="3"/>
        <end position="134"/>
    </location>
</feature>
<gene>
    <name evidence="3" type="ORF">MXMO3_02869</name>
</gene>
<dbReference type="Proteomes" id="UP000258927">
    <property type="component" value="Chromosome"/>
</dbReference>
<dbReference type="PANTHER" id="PTHR43377">
    <property type="entry name" value="BILIVERDIN REDUCTASE A"/>
    <property type="match status" value="1"/>
</dbReference>
<sequence length="399" mass="44179">MTFKIGVVGLGYRIGYLMQVIGQTQKDIEFVGYVDPNPAGLGLVNGEGVPGISVDPSALKTFNPGKPFDSLEELLEKNDLDLLMVGSPNHMHLEHLRIAIKAGVKTFAEKPVVTTEAQTFELLELLQEAGNVDQVMIGLVLRYAPLYRDLIAARDSGKLGNIASIEASEHIAPYHGAFFMRDWRRNSEFSGGFMLEKCCHDLDLYQGLVGKRPKRVASFGGRRSFVPENKPDELADVYQYKPSGWNGSDKVFDSDGDIIDYQTALVEYQDGENLCFHTNMNVPDEFRRFAVIGSKGMAEGDFIRNFFKLTAAENSETLVDKSYEASNLSAHYGADEQMIEDIFNHLRNGAKLPVSILDGLEAGLTAIKLDEARLSGSVVDLTETWAKFDSYKLAKEEVA</sequence>
<keyword evidence="4" id="KW-1185">Reference proteome</keyword>
<dbReference type="RefSeq" id="WP_117396291.1">
    <property type="nucleotide sequence ID" value="NZ_CP021330.1"/>
</dbReference>
<dbReference type="InterPro" id="IPR036291">
    <property type="entry name" value="NAD(P)-bd_dom_sf"/>
</dbReference>
<dbReference type="AlphaFoldDB" id="A0A2R4MHM3"/>
<accession>A0A2R4MHM3</accession>
<dbReference type="Pfam" id="PF02894">
    <property type="entry name" value="GFO_IDH_MocA_C"/>
    <property type="match status" value="1"/>
</dbReference>
<dbReference type="Gene3D" id="3.40.50.720">
    <property type="entry name" value="NAD(P)-binding Rossmann-like Domain"/>
    <property type="match status" value="1"/>
</dbReference>
<dbReference type="SUPFAM" id="SSF55347">
    <property type="entry name" value="Glyceraldehyde-3-phosphate dehydrogenase-like, C-terminal domain"/>
    <property type="match status" value="1"/>
</dbReference>
<dbReference type="Gene3D" id="3.30.360.10">
    <property type="entry name" value="Dihydrodipicolinate Reductase, domain 2"/>
    <property type="match status" value="1"/>
</dbReference>
<dbReference type="InterPro" id="IPR051450">
    <property type="entry name" value="Gfo/Idh/MocA_Oxidoreductases"/>
</dbReference>
<dbReference type="GO" id="GO:0000166">
    <property type="term" value="F:nucleotide binding"/>
    <property type="evidence" value="ECO:0007669"/>
    <property type="project" value="InterPro"/>
</dbReference>
<dbReference type="InterPro" id="IPR004104">
    <property type="entry name" value="Gfo/Idh/MocA-like_OxRdtase_C"/>
</dbReference>
<dbReference type="InterPro" id="IPR000683">
    <property type="entry name" value="Gfo/Idh/MocA-like_OxRdtase_N"/>
</dbReference>
<dbReference type="Pfam" id="PF01408">
    <property type="entry name" value="GFO_IDH_MocA"/>
    <property type="match status" value="1"/>
</dbReference>
<evidence type="ECO:0000259" key="1">
    <source>
        <dbReference type="Pfam" id="PF01408"/>
    </source>
</evidence>
<name>A0A2R4MHM3_9HYPH</name>
<dbReference type="KEGG" id="mmyr:MXMO3_02869"/>
<reference evidence="3 4" key="1">
    <citation type="submission" date="2017-05" db="EMBL/GenBank/DDBJ databases">
        <title>Genome Analysis of Maritalea myrionectae HL2708#5.</title>
        <authorList>
            <consortium name="Cotde Inc.-PKNU"/>
            <person name="Jang D."/>
            <person name="Oh H.-M."/>
        </authorList>
    </citation>
    <scope>NUCLEOTIDE SEQUENCE [LARGE SCALE GENOMIC DNA]</scope>
    <source>
        <strain evidence="3 4">HL2708#5</strain>
    </source>
</reference>
<feature type="domain" description="Gfo/Idh/MocA-like oxidoreductase C-terminal" evidence="2">
    <location>
        <begin position="156"/>
        <end position="366"/>
    </location>
</feature>
<dbReference type="SUPFAM" id="SSF51735">
    <property type="entry name" value="NAD(P)-binding Rossmann-fold domains"/>
    <property type="match status" value="1"/>
</dbReference>
<dbReference type="PANTHER" id="PTHR43377:SF2">
    <property type="entry name" value="BINDING ROSSMANN FOLD OXIDOREDUCTASE, PUTATIVE (AFU_ORTHOLOGUE AFUA_4G00560)-RELATED"/>
    <property type="match status" value="1"/>
</dbReference>
<evidence type="ECO:0000259" key="2">
    <source>
        <dbReference type="Pfam" id="PF02894"/>
    </source>
</evidence>
<protein>
    <submittedName>
        <fullName evidence="3">Scyllo-inositol 2-dehydrogenase (NADP(+))</fullName>
    </submittedName>
</protein>
<organism evidence="3 4">
    <name type="scientific">Maritalea myrionectae</name>
    <dbReference type="NCBI Taxonomy" id="454601"/>
    <lineage>
        <taxon>Bacteria</taxon>
        <taxon>Pseudomonadati</taxon>
        <taxon>Pseudomonadota</taxon>
        <taxon>Alphaproteobacteria</taxon>
        <taxon>Hyphomicrobiales</taxon>
        <taxon>Devosiaceae</taxon>
        <taxon>Maritalea</taxon>
    </lineage>
</organism>
<evidence type="ECO:0000313" key="4">
    <source>
        <dbReference type="Proteomes" id="UP000258927"/>
    </source>
</evidence>